<feature type="transmembrane region" description="Helical" evidence="1">
    <location>
        <begin position="12"/>
        <end position="30"/>
    </location>
</feature>
<dbReference type="PROSITE" id="PS51257">
    <property type="entry name" value="PROKAR_LIPOPROTEIN"/>
    <property type="match status" value="1"/>
</dbReference>
<accession>L1L121</accession>
<reference evidence="2 3" key="1">
    <citation type="submission" date="2012-11" db="EMBL/GenBank/DDBJ databases">
        <authorList>
            <person name="Huguet-Tapia J.C."/>
            <person name="Durkin A.S."/>
            <person name="Pettis G.S."/>
            <person name="Badger J.H."/>
        </authorList>
    </citation>
    <scope>NUCLEOTIDE SEQUENCE [LARGE SCALE GENOMIC DNA]</scope>
    <source>
        <strain evidence="2 3">91-03</strain>
    </source>
</reference>
<comment type="caution">
    <text evidence="2">The sequence shown here is derived from an EMBL/GenBank/DDBJ whole genome shotgun (WGS) entry which is preliminary data.</text>
</comment>
<evidence type="ECO:0000256" key="1">
    <source>
        <dbReference type="SAM" id="Phobius"/>
    </source>
</evidence>
<keyword evidence="1" id="KW-0812">Transmembrane</keyword>
<keyword evidence="1" id="KW-0472">Membrane</keyword>
<protein>
    <submittedName>
        <fullName evidence="2">Putative lipoprotein</fullName>
    </submittedName>
</protein>
<name>L1L121_9ACTN</name>
<keyword evidence="3" id="KW-1185">Reference proteome</keyword>
<sequence length="41" mass="4410">MIIVSRRRPVPVCRANSLAFLVVLACRAVLVTRRPGAPGGH</sequence>
<evidence type="ECO:0000313" key="3">
    <source>
        <dbReference type="Proteomes" id="UP000010411"/>
    </source>
</evidence>
<evidence type="ECO:0000313" key="2">
    <source>
        <dbReference type="EMBL" id="EKX66293.1"/>
    </source>
</evidence>
<organism evidence="2 3">
    <name type="scientific">Streptomyces ipomoeae 91-03</name>
    <dbReference type="NCBI Taxonomy" id="698759"/>
    <lineage>
        <taxon>Bacteria</taxon>
        <taxon>Bacillati</taxon>
        <taxon>Actinomycetota</taxon>
        <taxon>Actinomycetes</taxon>
        <taxon>Kitasatosporales</taxon>
        <taxon>Streptomycetaceae</taxon>
        <taxon>Streptomyces</taxon>
    </lineage>
</organism>
<dbReference type="Proteomes" id="UP000010411">
    <property type="component" value="Unassembled WGS sequence"/>
</dbReference>
<gene>
    <name evidence="2" type="ORF">STRIP9103_03345</name>
</gene>
<keyword evidence="2" id="KW-0449">Lipoprotein</keyword>
<dbReference type="EMBL" id="AEJC01000232">
    <property type="protein sequence ID" value="EKX66293.1"/>
    <property type="molecule type" value="Genomic_DNA"/>
</dbReference>
<proteinExistence type="predicted"/>
<keyword evidence="1" id="KW-1133">Transmembrane helix</keyword>
<dbReference type="AlphaFoldDB" id="L1L121"/>